<dbReference type="InterPro" id="IPR006139">
    <property type="entry name" value="D-isomer_2_OHA_DH_cat_dom"/>
</dbReference>
<dbReference type="InterPro" id="IPR006140">
    <property type="entry name" value="D-isomer_DH_NAD-bd"/>
</dbReference>
<comment type="similarity">
    <text evidence="1 4">Belongs to the D-isomer specific 2-hydroxyacid dehydrogenase family.</text>
</comment>
<feature type="domain" description="D-isomer specific 2-hydroxyacid dehydrogenase catalytic" evidence="5">
    <location>
        <begin position="31"/>
        <end position="310"/>
    </location>
</feature>
<dbReference type="EMBL" id="WUUU01000025">
    <property type="protein sequence ID" value="MXR20040.1"/>
    <property type="molecule type" value="Genomic_DNA"/>
</dbReference>
<evidence type="ECO:0000256" key="1">
    <source>
        <dbReference type="ARBA" id="ARBA00005854"/>
    </source>
</evidence>
<reference evidence="7 8" key="1">
    <citation type="submission" date="2019-12" db="EMBL/GenBank/DDBJ databases">
        <title>Isolation and characterization of three novel carbon monoxide-oxidizing members of Halobacteria from salione crusts and soils.</title>
        <authorList>
            <person name="Myers M.R."/>
            <person name="King G.M."/>
        </authorList>
    </citation>
    <scope>NUCLEOTIDE SEQUENCE [LARGE SCALE GENOMIC DNA]</scope>
    <source>
        <strain evidence="7 8">PCN9</strain>
    </source>
</reference>
<accession>A0A6B0SMA7</accession>
<feature type="domain" description="D-isomer specific 2-hydroxyacid dehydrogenase NAD-binding" evidence="6">
    <location>
        <begin position="106"/>
        <end position="281"/>
    </location>
</feature>
<dbReference type="Gene3D" id="3.40.50.720">
    <property type="entry name" value="NAD(P)-binding Rossmann-like Domain"/>
    <property type="match status" value="2"/>
</dbReference>
<dbReference type="AlphaFoldDB" id="A0A6B0SMA7"/>
<evidence type="ECO:0000256" key="3">
    <source>
        <dbReference type="ARBA" id="ARBA00023027"/>
    </source>
</evidence>
<dbReference type="InterPro" id="IPR050857">
    <property type="entry name" value="D-2-hydroxyacid_DH"/>
</dbReference>
<keyword evidence="2 4" id="KW-0560">Oxidoreductase</keyword>
<keyword evidence="3" id="KW-0520">NAD</keyword>
<gene>
    <name evidence="7" type="ORF">GRX66_05285</name>
</gene>
<dbReference type="Proteomes" id="UP000471521">
    <property type="component" value="Unassembled WGS sequence"/>
</dbReference>
<dbReference type="PANTHER" id="PTHR42789">
    <property type="entry name" value="D-ISOMER SPECIFIC 2-HYDROXYACID DEHYDROGENASE FAMILY PROTEIN (AFU_ORTHOLOGUE AFUA_6G10090)"/>
    <property type="match status" value="1"/>
</dbReference>
<proteinExistence type="inferred from homology"/>
<evidence type="ECO:0000256" key="2">
    <source>
        <dbReference type="ARBA" id="ARBA00023002"/>
    </source>
</evidence>
<sequence>MTHIAIDQDITPTERVLDSLPDAWEASVGIGSTEETAISDLAGVDVALVTSRVPLSERVIDASDLGLVGKLGTGLDSVDVAAARARDIEVTYTPGMNALSVAEHTLTLLLATARRLTEARGLIETDRWRDEMTLGTRVSGSTVGIVGFGNVGKRVGSLLGGFDVDVLVNDPYTAEIDAELVGGRNVPLGELLADSDFVCVTAELTPETRGLIGDPEFERMDQSTILVNTARGPVVDETALRSALEHDDIAGAGLDVHHSEPLGSDSAFLDMDSVVLTPHIASMTLQSRRELIDRLVENVTTLWRGDPLPDRYLAPVATE</sequence>
<dbReference type="GO" id="GO:0016616">
    <property type="term" value="F:oxidoreductase activity, acting on the CH-OH group of donors, NAD or NADP as acceptor"/>
    <property type="evidence" value="ECO:0007669"/>
    <property type="project" value="InterPro"/>
</dbReference>
<dbReference type="Pfam" id="PF00389">
    <property type="entry name" value="2-Hacid_dh"/>
    <property type="match status" value="1"/>
</dbReference>
<protein>
    <submittedName>
        <fullName evidence="7">D-3-phosphoglycerate dehydrogenase</fullName>
    </submittedName>
</protein>
<evidence type="ECO:0000259" key="6">
    <source>
        <dbReference type="Pfam" id="PF02826"/>
    </source>
</evidence>
<dbReference type="RefSeq" id="WP_159525602.1">
    <property type="nucleotide sequence ID" value="NZ_WUUU01000025.1"/>
</dbReference>
<organism evidence="7 8">
    <name type="scientific">Halobacterium bonnevillei</name>
    <dbReference type="NCBI Taxonomy" id="2692200"/>
    <lineage>
        <taxon>Archaea</taxon>
        <taxon>Methanobacteriati</taxon>
        <taxon>Methanobacteriota</taxon>
        <taxon>Stenosarchaea group</taxon>
        <taxon>Halobacteria</taxon>
        <taxon>Halobacteriales</taxon>
        <taxon>Halobacteriaceae</taxon>
        <taxon>Halobacterium</taxon>
    </lineage>
</organism>
<dbReference type="OrthoDB" id="34275at2157"/>
<dbReference type="PANTHER" id="PTHR42789:SF1">
    <property type="entry name" value="D-ISOMER SPECIFIC 2-HYDROXYACID DEHYDROGENASE FAMILY PROTEIN (AFU_ORTHOLOGUE AFUA_6G10090)"/>
    <property type="match status" value="1"/>
</dbReference>
<evidence type="ECO:0000313" key="8">
    <source>
        <dbReference type="Proteomes" id="UP000471521"/>
    </source>
</evidence>
<dbReference type="SUPFAM" id="SSF52283">
    <property type="entry name" value="Formate/glycerate dehydrogenase catalytic domain-like"/>
    <property type="match status" value="1"/>
</dbReference>
<dbReference type="InterPro" id="IPR036291">
    <property type="entry name" value="NAD(P)-bd_dom_sf"/>
</dbReference>
<name>A0A6B0SMA7_9EURY</name>
<dbReference type="SUPFAM" id="SSF51735">
    <property type="entry name" value="NAD(P)-binding Rossmann-fold domains"/>
    <property type="match status" value="1"/>
</dbReference>
<dbReference type="GO" id="GO:0051287">
    <property type="term" value="F:NAD binding"/>
    <property type="evidence" value="ECO:0007669"/>
    <property type="project" value="InterPro"/>
</dbReference>
<comment type="caution">
    <text evidence="7">The sequence shown here is derived from an EMBL/GenBank/DDBJ whole genome shotgun (WGS) entry which is preliminary data.</text>
</comment>
<evidence type="ECO:0000259" key="5">
    <source>
        <dbReference type="Pfam" id="PF00389"/>
    </source>
</evidence>
<keyword evidence="8" id="KW-1185">Reference proteome</keyword>
<dbReference type="FunFam" id="3.40.50.720:FF:000203">
    <property type="entry name" value="D-3-phosphoglycerate dehydrogenase (SerA)"/>
    <property type="match status" value="1"/>
</dbReference>
<dbReference type="Pfam" id="PF02826">
    <property type="entry name" value="2-Hacid_dh_C"/>
    <property type="match status" value="1"/>
</dbReference>
<evidence type="ECO:0000256" key="4">
    <source>
        <dbReference type="RuleBase" id="RU003719"/>
    </source>
</evidence>
<evidence type="ECO:0000313" key="7">
    <source>
        <dbReference type="EMBL" id="MXR20040.1"/>
    </source>
</evidence>